<name>A0AAQ3RAX4_VIGMU</name>
<dbReference type="EMBL" id="CP144690">
    <property type="protein sequence ID" value="WVY89928.1"/>
    <property type="molecule type" value="Genomic_DNA"/>
</dbReference>
<protein>
    <submittedName>
        <fullName evidence="1">Uncharacterized protein</fullName>
    </submittedName>
</protein>
<accession>A0AAQ3RAX4</accession>
<sequence length="116" mass="13453">MTSYYKTLILINRSIRNHCSNRGLHRGIKLNQHVSIPQEYIHSTPLITNCHILTQPLVIPKRQNIYTSDLRIQLHSRCKLEPLRPKGCVLCYRHSLCSLPITDFSLKFPIFNSLTA</sequence>
<dbReference type="AlphaFoldDB" id="A0AAQ3RAX4"/>
<keyword evidence="2" id="KW-1185">Reference proteome</keyword>
<organism evidence="1 2">
    <name type="scientific">Vigna mungo</name>
    <name type="common">Black gram</name>
    <name type="synonym">Phaseolus mungo</name>
    <dbReference type="NCBI Taxonomy" id="3915"/>
    <lineage>
        <taxon>Eukaryota</taxon>
        <taxon>Viridiplantae</taxon>
        <taxon>Streptophyta</taxon>
        <taxon>Embryophyta</taxon>
        <taxon>Tracheophyta</taxon>
        <taxon>Spermatophyta</taxon>
        <taxon>Magnoliopsida</taxon>
        <taxon>eudicotyledons</taxon>
        <taxon>Gunneridae</taxon>
        <taxon>Pentapetalae</taxon>
        <taxon>rosids</taxon>
        <taxon>fabids</taxon>
        <taxon>Fabales</taxon>
        <taxon>Fabaceae</taxon>
        <taxon>Papilionoideae</taxon>
        <taxon>50 kb inversion clade</taxon>
        <taxon>NPAAA clade</taxon>
        <taxon>indigoferoid/millettioid clade</taxon>
        <taxon>Phaseoleae</taxon>
        <taxon>Vigna</taxon>
    </lineage>
</organism>
<proteinExistence type="predicted"/>
<gene>
    <name evidence="1" type="ORF">V8G54_035442</name>
</gene>
<evidence type="ECO:0000313" key="2">
    <source>
        <dbReference type="Proteomes" id="UP001374535"/>
    </source>
</evidence>
<dbReference type="Proteomes" id="UP001374535">
    <property type="component" value="Chromosome 11"/>
</dbReference>
<reference evidence="1 2" key="1">
    <citation type="journal article" date="2023" name="Life. Sci Alliance">
        <title>Evolutionary insights into 3D genome organization and epigenetic landscape of Vigna mungo.</title>
        <authorList>
            <person name="Junaid A."/>
            <person name="Singh B."/>
            <person name="Bhatia S."/>
        </authorList>
    </citation>
    <scope>NUCLEOTIDE SEQUENCE [LARGE SCALE GENOMIC DNA]</scope>
    <source>
        <strain evidence="1">Urdbean</strain>
    </source>
</reference>
<evidence type="ECO:0000313" key="1">
    <source>
        <dbReference type="EMBL" id="WVY89928.1"/>
    </source>
</evidence>